<name>A0A4Y8D710_9HELO</name>
<dbReference type="EMBL" id="PHWZ01000091">
    <property type="protein sequence ID" value="TEY71528.1"/>
    <property type="molecule type" value="Genomic_DNA"/>
</dbReference>
<dbReference type="Proteomes" id="UP000297299">
    <property type="component" value="Unassembled WGS sequence"/>
</dbReference>
<keyword evidence="2" id="KW-1185">Reference proteome</keyword>
<proteinExistence type="predicted"/>
<accession>A0A4Y8D710</accession>
<protein>
    <submittedName>
        <fullName evidence="1">Uncharacterized protein</fullName>
    </submittedName>
</protein>
<comment type="caution">
    <text evidence="1">The sequence shown here is derived from an EMBL/GenBank/DDBJ whole genome shotgun (WGS) entry which is preliminary data.</text>
</comment>
<reference evidence="1 2" key="1">
    <citation type="submission" date="2017-11" db="EMBL/GenBank/DDBJ databases">
        <title>Comparative genomics of Botrytis spp.</title>
        <authorList>
            <person name="Valero-Jimenez C.A."/>
            <person name="Tapia P."/>
            <person name="Veloso J."/>
            <person name="Silva-Moreno E."/>
            <person name="Staats M."/>
            <person name="Valdes J.H."/>
            <person name="Van Kan J.A.L."/>
        </authorList>
    </citation>
    <scope>NUCLEOTIDE SEQUENCE [LARGE SCALE GENOMIC DNA]</scope>
    <source>
        <strain evidence="1 2">MUCL2830</strain>
    </source>
</reference>
<dbReference type="AlphaFoldDB" id="A0A4Y8D710"/>
<organism evidence="1 2">
    <name type="scientific">Botryotinia calthae</name>
    <dbReference type="NCBI Taxonomy" id="38488"/>
    <lineage>
        <taxon>Eukaryota</taxon>
        <taxon>Fungi</taxon>
        <taxon>Dikarya</taxon>
        <taxon>Ascomycota</taxon>
        <taxon>Pezizomycotina</taxon>
        <taxon>Leotiomycetes</taxon>
        <taxon>Helotiales</taxon>
        <taxon>Sclerotiniaceae</taxon>
        <taxon>Botryotinia</taxon>
    </lineage>
</organism>
<sequence>MAIRQLNGYITTARVRRKLQSIVPVELERLRYAGEAVDDDFIFVFVFVQLAILCYPNGDV</sequence>
<evidence type="ECO:0000313" key="2">
    <source>
        <dbReference type="Proteomes" id="UP000297299"/>
    </source>
</evidence>
<evidence type="ECO:0000313" key="1">
    <source>
        <dbReference type="EMBL" id="TEY71528.1"/>
    </source>
</evidence>
<gene>
    <name evidence="1" type="ORF">BOTCAL_0091g00130</name>
</gene>